<comment type="function">
    <text evidence="17">The UvrABC repair system catalyzes the recognition and processing of DNA lesions. UvrA is an ATPase and a DNA-binding protein. A damage recognition complex composed of 2 UvrA and 2 UvrB subunits scans DNA for abnormalities. When the presence of a lesion has been verified by UvrB, the UvrA molecules dissociate.</text>
</comment>
<dbReference type="GO" id="GO:0005524">
    <property type="term" value="F:ATP binding"/>
    <property type="evidence" value="ECO:0007669"/>
    <property type="project" value="UniProtKB-UniRule"/>
</dbReference>
<evidence type="ECO:0000313" key="21">
    <source>
        <dbReference type="Proteomes" id="UP000757435"/>
    </source>
</evidence>
<dbReference type="InterPro" id="IPR027417">
    <property type="entry name" value="P-loop_NTPase"/>
</dbReference>
<feature type="compositionally biased region" description="Polar residues" evidence="18">
    <location>
        <begin position="50"/>
        <end position="60"/>
    </location>
</feature>
<dbReference type="InterPro" id="IPR041102">
    <property type="entry name" value="UvrA_inter"/>
</dbReference>
<dbReference type="GO" id="GO:0009381">
    <property type="term" value="F:excinuclease ABC activity"/>
    <property type="evidence" value="ECO:0007669"/>
    <property type="project" value="UniProtKB-UniRule"/>
</dbReference>
<dbReference type="Gene3D" id="1.10.8.280">
    <property type="entry name" value="ABC transporter ATPase domain-like"/>
    <property type="match status" value="1"/>
</dbReference>
<dbReference type="CDD" id="cd03270">
    <property type="entry name" value="ABC_UvrA_I"/>
    <property type="match status" value="1"/>
</dbReference>
<sequence>MPKRTEPKRNTSSKKAEVLNLSPDLEQTLNPEVASAETLNGNGRAAQSRAKPQSKSSPNTIRIRGARQHNLKNIDLELPRDRLIVFTGVSGSGKSSLAFDTIFAEGQRRYVESLSAYARQFLGQVDKPDVDAIEGLSPAISIDQKSTSHNPRSTVGTVTEIYDYLRLLYGRAGEPHCPHCDRSIVPQALDQMVDQIMALGDRTKFQILAPVVRGKKGTHKKMLSSLASEGFVRVRVDGEVRELSDSIELEKNQSHNIEIVVDRLIRKDGIQERLVDSLSTCLKRSEGIAVIEVTPTEASDNVVQFPSPNPDVQLAVLSTIAAEPAGRYGQPPNPAPDSPSDQPKTYDLVFSENFACPEHGAVMEELSPRLFSFNSPYGACPDCHGLGSLRRFSAELVVPDPSLPVYAAIAPWSDKDNTYYFSLLYSVGQAFGFEIQTPWDKLTPDQQQVVLHGSDEKIYIESDSRYRDNKGYHRAYEGALPMLERQYKETTSDLYKQKLEQYLIDQPCEVCGGDRLKPESLAVRMGQYRIKDFTSASIRDCLERVNNLQLSSRQAQIGELVLKEIRARLQFLLDVGLDYLTLDRTAMTLSGGEAQRIRLATQIGAGLTGVLYVLDEPSIGLHQRDNDRLLNTLNKLRDLGNTLIVVEHDEDTIRAADYLVDIGPGAGVHGGEIVSQGSLEDLLKCERSLTGAYLSGRRVIDTPAQRREGNGRSLHMHDAHRNNLHHLDVEIPLGKLVSVTGVSGSGKSTLVNELLFPALQHHFGHKIPYPKDMGDLSGLNALDKVIVIDQSPIGRTPRSNPATYTGVFDIIRDLFSETIEAKARGYKPGQFSFNVKGGRCEACGGQGVNVIEMNFLPDVYVQCEVCKGARYNRETLQVKYKSKSISDVLNMTAEEALDFFQNIPKASARLQTMVDVGLGYVRLGQTAPTLSGGEAQRLKLATELSRRATGKTLYLIDEPTTGLSFYDVHKLLDVLQRLANMGNSILVIEHNLDVIRCADWVIDLGPDGGDRGGELVAVGTPEQVAKNERSHTGRYLKKVLAQHPPAAVS</sequence>
<dbReference type="Gene3D" id="1.20.1580.10">
    <property type="entry name" value="ABC transporter ATPase like domain"/>
    <property type="match status" value="2"/>
</dbReference>
<keyword evidence="13 17" id="KW-0234">DNA repair</keyword>
<dbReference type="GO" id="GO:0006289">
    <property type="term" value="P:nucleotide-excision repair"/>
    <property type="evidence" value="ECO:0007669"/>
    <property type="project" value="UniProtKB-UniRule"/>
</dbReference>
<evidence type="ECO:0000256" key="13">
    <source>
        <dbReference type="ARBA" id="ARBA00023204"/>
    </source>
</evidence>
<evidence type="ECO:0000256" key="5">
    <source>
        <dbReference type="ARBA" id="ARBA00022741"/>
    </source>
</evidence>
<comment type="caution">
    <text evidence="20">The sequence shown here is derived from an EMBL/GenBank/DDBJ whole genome shotgun (WGS) entry which is preliminary data.</text>
</comment>
<evidence type="ECO:0000313" key="20">
    <source>
        <dbReference type="EMBL" id="MBW4661783.1"/>
    </source>
</evidence>
<dbReference type="Gene3D" id="3.30.190.20">
    <property type="match status" value="1"/>
</dbReference>
<dbReference type="Pfam" id="PF17755">
    <property type="entry name" value="UvrA_DNA-bind"/>
    <property type="match status" value="1"/>
</dbReference>
<organism evidence="20 21">
    <name type="scientific">Drouetiella hepatica Uher 2000/2452</name>
    <dbReference type="NCBI Taxonomy" id="904376"/>
    <lineage>
        <taxon>Bacteria</taxon>
        <taxon>Bacillati</taxon>
        <taxon>Cyanobacteriota</taxon>
        <taxon>Cyanophyceae</taxon>
        <taxon>Oculatellales</taxon>
        <taxon>Oculatellaceae</taxon>
        <taxon>Drouetiella</taxon>
    </lineage>
</organism>
<dbReference type="NCBIfam" id="TIGR00630">
    <property type="entry name" value="uvra"/>
    <property type="match status" value="1"/>
</dbReference>
<evidence type="ECO:0000256" key="3">
    <source>
        <dbReference type="ARBA" id="ARBA00022723"/>
    </source>
</evidence>
<keyword evidence="10 17" id="KW-0067">ATP-binding</keyword>
<reference evidence="20" key="1">
    <citation type="submission" date="2021-05" db="EMBL/GenBank/DDBJ databases">
        <authorList>
            <person name="Pietrasiak N."/>
            <person name="Ward R."/>
            <person name="Stajich J.E."/>
            <person name="Kurbessoian T."/>
        </authorList>
    </citation>
    <scope>NUCLEOTIDE SEQUENCE</scope>
    <source>
        <strain evidence="20">UHER 2000/2452</strain>
    </source>
</reference>
<dbReference type="PANTHER" id="PTHR43152:SF3">
    <property type="entry name" value="UVRABC SYSTEM PROTEIN A"/>
    <property type="match status" value="1"/>
</dbReference>
<evidence type="ECO:0000256" key="1">
    <source>
        <dbReference type="ARBA" id="ARBA00004496"/>
    </source>
</evidence>
<dbReference type="GO" id="GO:0005737">
    <property type="term" value="C:cytoplasm"/>
    <property type="evidence" value="ECO:0007669"/>
    <property type="project" value="UniProtKB-SubCell"/>
</dbReference>
<dbReference type="GO" id="GO:0008270">
    <property type="term" value="F:zinc ion binding"/>
    <property type="evidence" value="ECO:0007669"/>
    <property type="project" value="UniProtKB-UniRule"/>
</dbReference>
<dbReference type="GO" id="GO:0016887">
    <property type="term" value="F:ATP hydrolysis activity"/>
    <property type="evidence" value="ECO:0007669"/>
    <property type="project" value="InterPro"/>
</dbReference>
<dbReference type="Proteomes" id="UP000757435">
    <property type="component" value="Unassembled WGS sequence"/>
</dbReference>
<feature type="binding site" evidence="17">
    <location>
        <begin position="741"/>
        <end position="748"/>
    </location>
    <ligand>
        <name>ATP</name>
        <dbReference type="ChEBI" id="CHEBI:30616"/>
    </ligand>
</feature>
<keyword evidence="7 17" id="KW-0228">DNA excision</keyword>
<dbReference type="GO" id="GO:0009432">
    <property type="term" value="P:SOS response"/>
    <property type="evidence" value="ECO:0007669"/>
    <property type="project" value="UniProtKB-UniRule"/>
</dbReference>
<keyword evidence="12 17" id="KW-0238">DNA-binding</keyword>
<dbReference type="Gene3D" id="3.40.50.300">
    <property type="entry name" value="P-loop containing nucleotide triphosphate hydrolases"/>
    <property type="match status" value="3"/>
</dbReference>
<dbReference type="HAMAP" id="MF_00205">
    <property type="entry name" value="UvrA"/>
    <property type="match status" value="1"/>
</dbReference>
<evidence type="ECO:0000259" key="19">
    <source>
        <dbReference type="PROSITE" id="PS50893"/>
    </source>
</evidence>
<dbReference type="InterPro" id="IPR004602">
    <property type="entry name" value="UvrA"/>
</dbReference>
<dbReference type="NCBIfam" id="NF001503">
    <property type="entry name" value="PRK00349.1"/>
    <property type="match status" value="1"/>
</dbReference>
<feature type="zinc finger region" description="C4-type" evidence="17">
    <location>
        <begin position="840"/>
        <end position="866"/>
    </location>
</feature>
<accession>A0A951QFX8</accession>
<evidence type="ECO:0000256" key="18">
    <source>
        <dbReference type="SAM" id="MobiDB-lite"/>
    </source>
</evidence>
<keyword evidence="2 17" id="KW-0963">Cytoplasm</keyword>
<evidence type="ECO:0000256" key="8">
    <source>
        <dbReference type="ARBA" id="ARBA00022771"/>
    </source>
</evidence>
<dbReference type="InterPro" id="IPR041552">
    <property type="entry name" value="UvrA_DNA-bd"/>
</dbReference>
<gene>
    <name evidence="17 20" type="primary">uvrA</name>
    <name evidence="20" type="ORF">KME15_24195</name>
</gene>
<evidence type="ECO:0000256" key="7">
    <source>
        <dbReference type="ARBA" id="ARBA00022769"/>
    </source>
</evidence>
<dbReference type="PROSITE" id="PS50893">
    <property type="entry name" value="ABC_TRANSPORTER_2"/>
    <property type="match status" value="1"/>
</dbReference>
<reference evidence="20" key="2">
    <citation type="journal article" date="2022" name="Microbiol. Resour. Announc.">
        <title>Metagenome Sequencing to Explore Phylogenomics of Terrestrial Cyanobacteria.</title>
        <authorList>
            <person name="Ward R.D."/>
            <person name="Stajich J.E."/>
            <person name="Johansen J.R."/>
            <person name="Huntemann M."/>
            <person name="Clum A."/>
            <person name="Foster B."/>
            <person name="Foster B."/>
            <person name="Roux S."/>
            <person name="Palaniappan K."/>
            <person name="Varghese N."/>
            <person name="Mukherjee S."/>
            <person name="Reddy T.B.K."/>
            <person name="Daum C."/>
            <person name="Copeland A."/>
            <person name="Chen I.A."/>
            <person name="Ivanova N.N."/>
            <person name="Kyrpides N.C."/>
            <person name="Shapiro N."/>
            <person name="Eloe-Fadrosh E.A."/>
            <person name="Pietrasiak N."/>
        </authorList>
    </citation>
    <scope>NUCLEOTIDE SEQUENCE</scope>
    <source>
        <strain evidence="20">UHER 2000/2452</strain>
    </source>
</reference>
<evidence type="ECO:0000256" key="9">
    <source>
        <dbReference type="ARBA" id="ARBA00022833"/>
    </source>
</evidence>
<keyword evidence="9 17" id="KW-0862">Zinc</keyword>
<evidence type="ECO:0000256" key="14">
    <source>
        <dbReference type="ARBA" id="ARBA00038000"/>
    </source>
</evidence>
<feature type="region of interest" description="Disordered" evidence="18">
    <location>
        <begin position="1"/>
        <end position="61"/>
    </location>
</feature>
<evidence type="ECO:0000256" key="11">
    <source>
        <dbReference type="ARBA" id="ARBA00022881"/>
    </source>
</evidence>
<dbReference type="Pfam" id="PF17760">
    <property type="entry name" value="UvrA_inter"/>
    <property type="match status" value="1"/>
</dbReference>
<dbReference type="PANTHER" id="PTHR43152">
    <property type="entry name" value="UVRABC SYSTEM PROTEIN A"/>
    <property type="match status" value="1"/>
</dbReference>
<keyword evidence="8 17" id="KW-0863">Zinc-finger</keyword>
<dbReference type="EMBL" id="JAHHHD010000045">
    <property type="protein sequence ID" value="MBW4661783.1"/>
    <property type="molecule type" value="Genomic_DNA"/>
</dbReference>
<dbReference type="AlphaFoldDB" id="A0A951QFX8"/>
<feature type="zinc finger region" description="C4-type" evidence="17">
    <location>
        <begin position="356"/>
        <end position="383"/>
    </location>
</feature>
<protein>
    <recommendedName>
        <fullName evidence="15 17">UvrABC system protein A</fullName>
        <shortName evidence="17">UvrA protein</shortName>
    </recommendedName>
    <alternativeName>
        <fullName evidence="16 17">Excinuclease ABC subunit A</fullName>
    </alternativeName>
</protein>
<dbReference type="SUPFAM" id="SSF52540">
    <property type="entry name" value="P-loop containing nucleoside triphosphate hydrolases"/>
    <property type="match status" value="2"/>
</dbReference>
<evidence type="ECO:0000256" key="10">
    <source>
        <dbReference type="ARBA" id="ARBA00022840"/>
    </source>
</evidence>
<proteinExistence type="inferred from homology"/>
<dbReference type="FunFam" id="1.20.1580.10:FF:000002">
    <property type="entry name" value="UvrABC system protein A"/>
    <property type="match status" value="1"/>
</dbReference>
<name>A0A951QFX8_9CYAN</name>
<dbReference type="GO" id="GO:0003677">
    <property type="term" value="F:DNA binding"/>
    <property type="evidence" value="ECO:0007669"/>
    <property type="project" value="UniProtKB-UniRule"/>
</dbReference>
<keyword evidence="6 17" id="KW-0227">DNA damage</keyword>
<dbReference type="InterPro" id="IPR017871">
    <property type="entry name" value="ABC_transporter-like_CS"/>
</dbReference>
<feature type="compositionally biased region" description="Basic and acidic residues" evidence="18">
    <location>
        <begin position="1"/>
        <end position="17"/>
    </location>
</feature>
<dbReference type="InterPro" id="IPR003439">
    <property type="entry name" value="ABC_transporter-like_ATP-bd"/>
</dbReference>
<comment type="subunit">
    <text evidence="17">Forms a heterotetramer with UvrB during the search for lesions.</text>
</comment>
<evidence type="ECO:0000256" key="2">
    <source>
        <dbReference type="ARBA" id="ARBA00022490"/>
    </source>
</evidence>
<evidence type="ECO:0000256" key="4">
    <source>
        <dbReference type="ARBA" id="ARBA00022737"/>
    </source>
</evidence>
<evidence type="ECO:0000256" key="6">
    <source>
        <dbReference type="ARBA" id="ARBA00022763"/>
    </source>
</evidence>
<keyword evidence="20" id="KW-0378">Hydrolase</keyword>
<dbReference type="GO" id="GO:0009380">
    <property type="term" value="C:excinuclease repair complex"/>
    <property type="evidence" value="ECO:0007669"/>
    <property type="project" value="InterPro"/>
</dbReference>
<keyword evidence="11 17" id="KW-0267">Excision nuclease</keyword>
<comment type="subcellular location">
    <subcellularLocation>
        <location evidence="1 17">Cytoplasm</location>
    </subcellularLocation>
</comment>
<keyword evidence="17" id="KW-0742">SOS response</keyword>
<keyword evidence="3 17" id="KW-0479">Metal-binding</keyword>
<evidence type="ECO:0000256" key="16">
    <source>
        <dbReference type="ARBA" id="ARBA00042156"/>
    </source>
</evidence>
<keyword evidence="5 17" id="KW-0547">Nucleotide-binding</keyword>
<keyword evidence="4 17" id="KW-0677">Repeat</keyword>
<evidence type="ECO:0000256" key="12">
    <source>
        <dbReference type="ARBA" id="ARBA00023125"/>
    </source>
</evidence>
<dbReference type="PROSITE" id="PS00211">
    <property type="entry name" value="ABC_TRANSPORTER_1"/>
    <property type="match status" value="2"/>
</dbReference>
<feature type="binding site" evidence="17">
    <location>
        <begin position="88"/>
        <end position="95"/>
    </location>
    <ligand>
        <name>ATP</name>
        <dbReference type="ChEBI" id="CHEBI:30616"/>
    </ligand>
</feature>
<evidence type="ECO:0000256" key="15">
    <source>
        <dbReference type="ARBA" id="ARBA00039316"/>
    </source>
</evidence>
<feature type="domain" description="ABC transporter" evidence="19">
    <location>
        <begin position="709"/>
        <end position="1037"/>
    </location>
</feature>
<evidence type="ECO:0000256" key="17">
    <source>
        <dbReference type="HAMAP-Rule" id="MF_00205"/>
    </source>
</evidence>
<dbReference type="CDD" id="cd03271">
    <property type="entry name" value="ABC_UvrA_II"/>
    <property type="match status" value="1"/>
</dbReference>
<comment type="similarity">
    <text evidence="14 17">Belongs to the ABC transporter superfamily. UvrA family.</text>
</comment>